<dbReference type="InterPro" id="IPR001829">
    <property type="entry name" value="Pili_assmbl_chaperone_bac"/>
</dbReference>
<gene>
    <name evidence="12" type="ORF">GCM10010981_24500</name>
</gene>
<comment type="subcellular location">
    <subcellularLocation>
        <location evidence="1 8">Periplasm</location>
    </subcellularLocation>
</comment>
<evidence type="ECO:0000256" key="6">
    <source>
        <dbReference type="ARBA" id="ARBA00023186"/>
    </source>
</evidence>
<dbReference type="SUPFAM" id="SSF49354">
    <property type="entry name" value="PapD-like"/>
    <property type="match status" value="1"/>
</dbReference>
<keyword evidence="3" id="KW-1029">Fimbrium biogenesis</keyword>
<evidence type="ECO:0000313" key="13">
    <source>
        <dbReference type="Proteomes" id="UP000620046"/>
    </source>
</evidence>
<keyword evidence="5" id="KW-0574">Periplasm</keyword>
<evidence type="ECO:0000256" key="9">
    <source>
        <dbReference type="SAM" id="SignalP"/>
    </source>
</evidence>
<dbReference type="InterPro" id="IPR018046">
    <property type="entry name" value="Pili_assmbl_chaperone_CS"/>
</dbReference>
<dbReference type="PANTHER" id="PTHR30251:SF2">
    <property type="entry name" value="FIMBRIAL CHAPERONE YADV-RELATED"/>
    <property type="match status" value="1"/>
</dbReference>
<evidence type="ECO:0000259" key="10">
    <source>
        <dbReference type="Pfam" id="PF00345"/>
    </source>
</evidence>
<sequence length="253" mass="28107">MTTRFIFNACLATICCLIGFLAAPVRAGVVIEKTRLIYPAQEREVTVSLVNDNKDIPVLVQAWIDEGDQKSAPDQIQVPFLLVPPVFRMEPGKSQSLRISSLPDKSLPTDKESVFWLNVMEVPPKPKAAKDKASNTLQLAFRTRIKLFFRPNGLVGAVGDAPGQLRWKLEKEGTRQVLEANNPSSYYVSFEKVSLLVDGKEVKSEDPQMIEPGGTQRFVLDAADLPVGVRTEVQFTHIDDYGQIVAHTATLMR</sequence>
<dbReference type="InterPro" id="IPR016147">
    <property type="entry name" value="Pili_assmbl_chaperone_N"/>
</dbReference>
<evidence type="ECO:0000313" key="12">
    <source>
        <dbReference type="EMBL" id="GGA34574.1"/>
    </source>
</evidence>
<feature type="domain" description="Pili assembly chaperone C-terminal" evidence="11">
    <location>
        <begin position="181"/>
        <end position="245"/>
    </location>
</feature>
<dbReference type="PRINTS" id="PR00969">
    <property type="entry name" value="CHAPERONPILI"/>
</dbReference>
<evidence type="ECO:0000256" key="2">
    <source>
        <dbReference type="ARBA" id="ARBA00007399"/>
    </source>
</evidence>
<proteinExistence type="inferred from homology"/>
<name>A0ABQ1FZL6_9GAMM</name>
<dbReference type="PROSITE" id="PS00635">
    <property type="entry name" value="PILI_CHAPERONE"/>
    <property type="match status" value="1"/>
</dbReference>
<dbReference type="Pfam" id="PF00345">
    <property type="entry name" value="PapD_N"/>
    <property type="match status" value="1"/>
</dbReference>
<protein>
    <submittedName>
        <fullName evidence="12">Fimbria-related chaperone</fullName>
    </submittedName>
</protein>
<evidence type="ECO:0000259" key="11">
    <source>
        <dbReference type="Pfam" id="PF02753"/>
    </source>
</evidence>
<keyword evidence="13" id="KW-1185">Reference proteome</keyword>
<dbReference type="InterPro" id="IPR016148">
    <property type="entry name" value="Pili_assmbl_chaperone_C"/>
</dbReference>
<keyword evidence="6 8" id="KW-0143">Chaperone</keyword>
<reference evidence="13" key="1">
    <citation type="journal article" date="2019" name="Int. J. Syst. Evol. Microbiol.">
        <title>The Global Catalogue of Microorganisms (GCM) 10K type strain sequencing project: providing services to taxonomists for standard genome sequencing and annotation.</title>
        <authorList>
            <consortium name="The Broad Institute Genomics Platform"/>
            <consortium name="The Broad Institute Genome Sequencing Center for Infectious Disease"/>
            <person name="Wu L."/>
            <person name="Ma J."/>
        </authorList>
    </citation>
    <scope>NUCLEOTIDE SEQUENCE [LARGE SCALE GENOMIC DNA]</scope>
    <source>
        <strain evidence="13">CGMCC 1.15439</strain>
    </source>
</reference>
<dbReference type="InterPro" id="IPR008962">
    <property type="entry name" value="PapD-like_sf"/>
</dbReference>
<dbReference type="EMBL" id="BMJA01000002">
    <property type="protein sequence ID" value="GGA34574.1"/>
    <property type="molecule type" value="Genomic_DNA"/>
</dbReference>
<evidence type="ECO:0000256" key="5">
    <source>
        <dbReference type="ARBA" id="ARBA00022764"/>
    </source>
</evidence>
<feature type="signal peptide" evidence="9">
    <location>
        <begin position="1"/>
        <end position="27"/>
    </location>
</feature>
<dbReference type="RefSeq" id="WP_188794603.1">
    <property type="nucleotide sequence ID" value="NZ_BMJA01000002.1"/>
</dbReference>
<dbReference type="InterPro" id="IPR036316">
    <property type="entry name" value="Pili_assmbl_chap_C_dom_sf"/>
</dbReference>
<evidence type="ECO:0000256" key="1">
    <source>
        <dbReference type="ARBA" id="ARBA00004418"/>
    </source>
</evidence>
<dbReference type="PANTHER" id="PTHR30251">
    <property type="entry name" value="PILUS ASSEMBLY CHAPERONE"/>
    <property type="match status" value="1"/>
</dbReference>
<evidence type="ECO:0000256" key="3">
    <source>
        <dbReference type="ARBA" id="ARBA00022558"/>
    </source>
</evidence>
<feature type="chain" id="PRO_5046062083" evidence="9">
    <location>
        <begin position="28"/>
        <end position="253"/>
    </location>
</feature>
<dbReference type="Gene3D" id="2.60.40.10">
    <property type="entry name" value="Immunoglobulins"/>
    <property type="match status" value="2"/>
</dbReference>
<feature type="domain" description="Pili assembly chaperone N-terminal" evidence="10">
    <location>
        <begin position="28"/>
        <end position="154"/>
    </location>
</feature>
<keyword evidence="7" id="KW-0393">Immunoglobulin domain</keyword>
<comment type="similarity">
    <text evidence="2 8">Belongs to the periplasmic pilus chaperone family.</text>
</comment>
<evidence type="ECO:0000256" key="4">
    <source>
        <dbReference type="ARBA" id="ARBA00022729"/>
    </source>
</evidence>
<dbReference type="InterPro" id="IPR050643">
    <property type="entry name" value="Periplasmic_pilus_chap"/>
</dbReference>
<dbReference type="SUPFAM" id="SSF49584">
    <property type="entry name" value="Periplasmic chaperone C-domain"/>
    <property type="match status" value="1"/>
</dbReference>
<dbReference type="InterPro" id="IPR013783">
    <property type="entry name" value="Ig-like_fold"/>
</dbReference>
<organism evidence="12 13">
    <name type="scientific">Dyella nitratireducens</name>
    <dbReference type="NCBI Taxonomy" id="1849580"/>
    <lineage>
        <taxon>Bacteria</taxon>
        <taxon>Pseudomonadati</taxon>
        <taxon>Pseudomonadota</taxon>
        <taxon>Gammaproteobacteria</taxon>
        <taxon>Lysobacterales</taxon>
        <taxon>Rhodanobacteraceae</taxon>
        <taxon>Dyella</taxon>
    </lineage>
</organism>
<accession>A0ABQ1FZL6</accession>
<evidence type="ECO:0000256" key="8">
    <source>
        <dbReference type="RuleBase" id="RU003918"/>
    </source>
</evidence>
<dbReference type="Pfam" id="PF02753">
    <property type="entry name" value="PapD_C"/>
    <property type="match status" value="1"/>
</dbReference>
<dbReference type="Proteomes" id="UP000620046">
    <property type="component" value="Unassembled WGS sequence"/>
</dbReference>
<evidence type="ECO:0000256" key="7">
    <source>
        <dbReference type="ARBA" id="ARBA00023319"/>
    </source>
</evidence>
<comment type="caution">
    <text evidence="12">The sequence shown here is derived from an EMBL/GenBank/DDBJ whole genome shotgun (WGS) entry which is preliminary data.</text>
</comment>
<keyword evidence="4 9" id="KW-0732">Signal</keyword>